<dbReference type="InterPro" id="IPR045857">
    <property type="entry name" value="O16G_dom_2"/>
</dbReference>
<name>A0ABP4XCZ8_9MICO</name>
<comment type="similarity">
    <text evidence="1">Belongs to the glycosyl hydrolase 13 family.</text>
</comment>
<gene>
    <name evidence="3" type="ORF">GCM10009810_32970</name>
</gene>
<evidence type="ECO:0000313" key="3">
    <source>
        <dbReference type="EMBL" id="GAA1773193.1"/>
    </source>
</evidence>
<dbReference type="SUPFAM" id="SSF51445">
    <property type="entry name" value="(Trans)glycosidases"/>
    <property type="match status" value="1"/>
</dbReference>
<dbReference type="SMART" id="SM00642">
    <property type="entry name" value="Aamy"/>
    <property type="match status" value="1"/>
</dbReference>
<evidence type="ECO:0000313" key="4">
    <source>
        <dbReference type="Proteomes" id="UP001501475"/>
    </source>
</evidence>
<dbReference type="PANTHER" id="PTHR10357:SF179">
    <property type="entry name" value="NEUTRAL AND BASIC AMINO ACID TRANSPORT PROTEIN RBAT"/>
    <property type="match status" value="1"/>
</dbReference>
<comment type="caution">
    <text evidence="3">The sequence shown here is derived from an EMBL/GenBank/DDBJ whole genome shotgun (WGS) entry which is preliminary data.</text>
</comment>
<accession>A0ABP4XCZ8</accession>
<sequence>MGTDWLTDAVIYEIYPQSFADSNGDGIGDLRGVIDRLDYIASLGVDAIWFNPCFASPFRDAGYDVADYVSIAPRYGSNADLVELVANARERGIRVILDLVVGHTSTDHAWFQEERAAAGPNPLGDRYIWRTDEPSVGWGIDLPGIPAWVPSPGPRPGWYLKNFYDSQPALNFGWVRTDPEQPWRDGVDSPGPQRNRAALREIIDFWLSRGVAGFRVDMAFSLVKDEGLVDGQRASVEIWREIREWLDVAYPEAVLLPEGDEPRTGAPFAFSADFALVIFGAHASLFDNHAAGTLPWKTPGEPFFGAAGAGSTATFLQAWARWHTDDPARRVVLASADHDFSRLRCGDRTPEQLGAAFTFLFTFGTIPSLYYGDEIGMRYLPGMPNVEGAVCNPGYNRAGCRTPMQWDDGPNAGFSSAPADALYLPVDPATDRPTVAAQDGVAGSTLSLVRSLLALRRATPALQGHAPTRVVHPGYPLAYARGETHLVVVNPRREPTLLSAPEAQAAQFVWGAGAEVRDGAIALDGFGYGIFAI</sequence>
<keyword evidence="3" id="KW-0378">Hydrolase</keyword>
<keyword evidence="4" id="KW-1185">Reference proteome</keyword>
<dbReference type="EMBL" id="BAAAPN010000098">
    <property type="protein sequence ID" value="GAA1773193.1"/>
    <property type="molecule type" value="Genomic_DNA"/>
</dbReference>
<dbReference type="GO" id="GO:0016787">
    <property type="term" value="F:hydrolase activity"/>
    <property type="evidence" value="ECO:0007669"/>
    <property type="project" value="UniProtKB-KW"/>
</dbReference>
<feature type="domain" description="Glycosyl hydrolase family 13 catalytic" evidence="2">
    <location>
        <begin position="13"/>
        <end position="401"/>
    </location>
</feature>
<organism evidence="3 4">
    <name type="scientific">Nostocoides vanveenii</name>
    <dbReference type="NCBI Taxonomy" id="330835"/>
    <lineage>
        <taxon>Bacteria</taxon>
        <taxon>Bacillati</taxon>
        <taxon>Actinomycetota</taxon>
        <taxon>Actinomycetes</taxon>
        <taxon>Micrococcales</taxon>
        <taxon>Intrasporangiaceae</taxon>
        <taxon>Nostocoides</taxon>
    </lineage>
</organism>
<dbReference type="PANTHER" id="PTHR10357">
    <property type="entry name" value="ALPHA-AMYLASE FAMILY MEMBER"/>
    <property type="match status" value="1"/>
</dbReference>
<dbReference type="Gene3D" id="3.90.400.10">
    <property type="entry name" value="Oligo-1,6-glucosidase, Domain 2"/>
    <property type="match status" value="1"/>
</dbReference>
<evidence type="ECO:0000259" key="2">
    <source>
        <dbReference type="SMART" id="SM00642"/>
    </source>
</evidence>
<dbReference type="Gene3D" id="3.20.20.80">
    <property type="entry name" value="Glycosidases"/>
    <property type="match status" value="2"/>
</dbReference>
<reference evidence="4" key="1">
    <citation type="journal article" date="2019" name="Int. J. Syst. Evol. Microbiol.">
        <title>The Global Catalogue of Microorganisms (GCM) 10K type strain sequencing project: providing services to taxonomists for standard genome sequencing and annotation.</title>
        <authorList>
            <consortium name="The Broad Institute Genomics Platform"/>
            <consortium name="The Broad Institute Genome Sequencing Center for Infectious Disease"/>
            <person name="Wu L."/>
            <person name="Ma J."/>
        </authorList>
    </citation>
    <scope>NUCLEOTIDE SEQUENCE [LARGE SCALE GENOMIC DNA]</scope>
    <source>
        <strain evidence="4">JCM 15591</strain>
    </source>
</reference>
<dbReference type="InterPro" id="IPR017853">
    <property type="entry name" value="GH"/>
</dbReference>
<dbReference type="Proteomes" id="UP001501475">
    <property type="component" value="Unassembled WGS sequence"/>
</dbReference>
<proteinExistence type="inferred from homology"/>
<dbReference type="InterPro" id="IPR006047">
    <property type="entry name" value="GH13_cat_dom"/>
</dbReference>
<dbReference type="RefSeq" id="WP_344068238.1">
    <property type="nucleotide sequence ID" value="NZ_BAAAPN010000098.1"/>
</dbReference>
<protein>
    <submittedName>
        <fullName evidence="3">Alpha-amylase family glycosyl hydrolase</fullName>
    </submittedName>
</protein>
<evidence type="ECO:0000256" key="1">
    <source>
        <dbReference type="ARBA" id="ARBA00008061"/>
    </source>
</evidence>
<dbReference type="Pfam" id="PF00128">
    <property type="entry name" value="Alpha-amylase"/>
    <property type="match status" value="1"/>
</dbReference>